<organism evidence="1 2">
    <name type="scientific">Rhizobium mongolense USDA 1844</name>
    <dbReference type="NCBI Taxonomy" id="1079460"/>
    <lineage>
        <taxon>Bacteria</taxon>
        <taxon>Pseudomonadati</taxon>
        <taxon>Pseudomonadota</taxon>
        <taxon>Alphaproteobacteria</taxon>
        <taxon>Hyphomicrobiales</taxon>
        <taxon>Rhizobiaceae</taxon>
        <taxon>Rhizobium/Agrobacterium group</taxon>
        <taxon>Rhizobium</taxon>
    </lineage>
</organism>
<dbReference type="InterPro" id="IPR003477">
    <property type="entry name" value="PemK-like"/>
</dbReference>
<dbReference type="EMBL" id="VISO01000002">
    <property type="protein sequence ID" value="TVZ73942.1"/>
    <property type="molecule type" value="Genomic_DNA"/>
</dbReference>
<dbReference type="Proteomes" id="UP000319824">
    <property type="component" value="Unassembled WGS sequence"/>
</dbReference>
<gene>
    <name evidence="1" type="ORF">BCL32_2236</name>
</gene>
<protein>
    <submittedName>
        <fullName evidence="1">Transcriptional modulator of MazE/toxin MazF</fullName>
    </submittedName>
</protein>
<dbReference type="GO" id="GO:0003677">
    <property type="term" value="F:DNA binding"/>
    <property type="evidence" value="ECO:0007669"/>
    <property type="project" value="InterPro"/>
</dbReference>
<accession>A0A559TH60</accession>
<dbReference type="Pfam" id="PF02452">
    <property type="entry name" value="PemK_toxin"/>
    <property type="match status" value="1"/>
</dbReference>
<sequence length="114" mass="12368">MEGMKRGDLVTFAVSADYGKARPALIVQYDAFAELPSVTLLQITSDVHDEHLIRITVQPDDGNGLLRPSQVMVDRTMTVPRSKTGAVFGRLDSNTMAIVDAAMARFFGLGSRGL</sequence>
<dbReference type="AlphaFoldDB" id="A0A559TH60"/>
<evidence type="ECO:0000313" key="2">
    <source>
        <dbReference type="Proteomes" id="UP000319824"/>
    </source>
</evidence>
<reference evidence="1 2" key="1">
    <citation type="submission" date="2019-06" db="EMBL/GenBank/DDBJ databases">
        <title>Pac Bio to generate improved reference genome sequences for organisms with transposon mutant libraries (support for FEBA project).</title>
        <authorList>
            <person name="Blow M."/>
        </authorList>
    </citation>
    <scope>NUCLEOTIDE SEQUENCE [LARGE SCALE GENOMIC DNA]</scope>
    <source>
        <strain evidence="1 2">USDA 1844</strain>
    </source>
</reference>
<dbReference type="SUPFAM" id="SSF50118">
    <property type="entry name" value="Cell growth inhibitor/plasmid maintenance toxic component"/>
    <property type="match status" value="1"/>
</dbReference>
<name>A0A559TH60_9HYPH</name>
<dbReference type="Gene3D" id="2.30.30.110">
    <property type="match status" value="1"/>
</dbReference>
<comment type="caution">
    <text evidence="1">The sequence shown here is derived from an EMBL/GenBank/DDBJ whole genome shotgun (WGS) entry which is preliminary data.</text>
</comment>
<proteinExistence type="predicted"/>
<evidence type="ECO:0000313" key="1">
    <source>
        <dbReference type="EMBL" id="TVZ73942.1"/>
    </source>
</evidence>
<dbReference type="InterPro" id="IPR011067">
    <property type="entry name" value="Plasmid_toxin/cell-grow_inhib"/>
</dbReference>